<accession>A0A2R8BAC0</accession>
<dbReference type="Proteomes" id="UP000244880">
    <property type="component" value="Unassembled WGS sequence"/>
</dbReference>
<feature type="chain" id="PRO_5015320002" description="Lipoprotein" evidence="1">
    <location>
        <begin position="26"/>
        <end position="132"/>
    </location>
</feature>
<sequence>MAKYILFTVLVFILAACDTPSPHFAGLPATRVTVDGSTFDVRVKALQAEALRTNAQYAPRLGPIGDRATVAMEQVSGCKVARITGDAALVRGYLDCGAGAKEVPERAPVSYDCYSIDGIGNDGDFTVQCDPY</sequence>
<keyword evidence="3" id="KW-1185">Reference proteome</keyword>
<name>A0A2R8BAC0_9RHOB</name>
<feature type="signal peptide" evidence="1">
    <location>
        <begin position="1"/>
        <end position="25"/>
    </location>
</feature>
<proteinExistence type="predicted"/>
<dbReference type="RefSeq" id="WP_108827263.1">
    <property type="nucleotide sequence ID" value="NZ_OMOR01000001.1"/>
</dbReference>
<gene>
    <name evidence="2" type="ORF">ASD8599_00729</name>
</gene>
<organism evidence="2 3">
    <name type="scientific">Ascidiaceihabitans donghaensis</name>
    <dbReference type="NCBI Taxonomy" id="1510460"/>
    <lineage>
        <taxon>Bacteria</taxon>
        <taxon>Pseudomonadati</taxon>
        <taxon>Pseudomonadota</taxon>
        <taxon>Alphaproteobacteria</taxon>
        <taxon>Rhodobacterales</taxon>
        <taxon>Paracoccaceae</taxon>
        <taxon>Ascidiaceihabitans</taxon>
    </lineage>
</organism>
<protein>
    <recommendedName>
        <fullName evidence="4">Lipoprotein</fullName>
    </recommendedName>
</protein>
<keyword evidence="1" id="KW-0732">Signal</keyword>
<evidence type="ECO:0000256" key="1">
    <source>
        <dbReference type="SAM" id="SignalP"/>
    </source>
</evidence>
<dbReference type="EMBL" id="OMOR01000001">
    <property type="protein sequence ID" value="SPH19989.1"/>
    <property type="molecule type" value="Genomic_DNA"/>
</dbReference>
<dbReference type="PROSITE" id="PS51257">
    <property type="entry name" value="PROKAR_LIPOPROTEIN"/>
    <property type="match status" value="1"/>
</dbReference>
<evidence type="ECO:0000313" key="2">
    <source>
        <dbReference type="EMBL" id="SPH19989.1"/>
    </source>
</evidence>
<evidence type="ECO:0008006" key="4">
    <source>
        <dbReference type="Google" id="ProtNLM"/>
    </source>
</evidence>
<dbReference type="AlphaFoldDB" id="A0A2R8BAC0"/>
<reference evidence="2 3" key="1">
    <citation type="submission" date="2018-03" db="EMBL/GenBank/DDBJ databases">
        <authorList>
            <person name="Keele B.F."/>
        </authorList>
    </citation>
    <scope>NUCLEOTIDE SEQUENCE [LARGE SCALE GENOMIC DNA]</scope>
    <source>
        <strain evidence="2 3">CECT 8599</strain>
    </source>
</reference>
<dbReference type="OrthoDB" id="7864349at2"/>
<evidence type="ECO:0000313" key="3">
    <source>
        <dbReference type="Proteomes" id="UP000244880"/>
    </source>
</evidence>